<evidence type="ECO:0000313" key="1">
    <source>
        <dbReference type="EMBL" id="KNZ57049.1"/>
    </source>
</evidence>
<dbReference type="Proteomes" id="UP000037035">
    <property type="component" value="Unassembled WGS sequence"/>
</dbReference>
<reference evidence="1 2" key="1">
    <citation type="submission" date="2015-08" db="EMBL/GenBank/DDBJ databases">
        <title>Next Generation Sequencing and Analysis of the Genome of Puccinia sorghi L Schw, the Causal Agent of Maize Common Rust.</title>
        <authorList>
            <person name="Rochi L."/>
            <person name="Burguener G."/>
            <person name="Darino M."/>
            <person name="Turjanski A."/>
            <person name="Kreff E."/>
            <person name="Dieguez M.J."/>
            <person name="Sacco F."/>
        </authorList>
    </citation>
    <scope>NUCLEOTIDE SEQUENCE [LARGE SCALE GENOMIC DNA]</scope>
    <source>
        <strain evidence="1 2">RO10H11247</strain>
    </source>
</reference>
<dbReference type="VEuPathDB" id="FungiDB:VP01_2254g1"/>
<keyword evidence="2" id="KW-1185">Reference proteome</keyword>
<organism evidence="1 2">
    <name type="scientific">Puccinia sorghi</name>
    <dbReference type="NCBI Taxonomy" id="27349"/>
    <lineage>
        <taxon>Eukaryota</taxon>
        <taxon>Fungi</taxon>
        <taxon>Dikarya</taxon>
        <taxon>Basidiomycota</taxon>
        <taxon>Pucciniomycotina</taxon>
        <taxon>Pucciniomycetes</taxon>
        <taxon>Pucciniales</taxon>
        <taxon>Pucciniaceae</taxon>
        <taxon>Puccinia</taxon>
    </lineage>
</organism>
<comment type="caution">
    <text evidence="1">The sequence shown here is derived from an EMBL/GenBank/DDBJ whole genome shotgun (WGS) entry which is preliminary data.</text>
</comment>
<sequence>MLFTPKPQEPMSGAQCINKVEFDLCHVSTHNITPGNVHSLLQTWTHAANFMKLLEPLSEATEILCRSTYLMLNTVLPVYLILIQHLNSFQRALYDQAQLIEPNRKMIEKINHYLQDAIKKNHSLIQPRKMRGNNNHRKKKKKKNTANKKTAFYLKYLKKLPFYCFSKTPMFLSVTTPTSQKYNTWVWYPGKITQSPAFGIGPILGSKVNCHALLDLGKATEALSPGDHSWHFQGSAINH</sequence>
<gene>
    <name evidence="1" type="ORF">VP01_2254g1</name>
</gene>
<proteinExistence type="predicted"/>
<dbReference type="EMBL" id="LAVV01007119">
    <property type="protein sequence ID" value="KNZ57049.1"/>
    <property type="molecule type" value="Genomic_DNA"/>
</dbReference>
<protein>
    <submittedName>
        <fullName evidence="1">Uncharacterized protein</fullName>
    </submittedName>
</protein>
<accession>A0A0L6V8K7</accession>
<feature type="non-terminal residue" evidence="1">
    <location>
        <position position="239"/>
    </location>
</feature>
<dbReference type="OrthoDB" id="2309955at2759"/>
<evidence type="ECO:0000313" key="2">
    <source>
        <dbReference type="Proteomes" id="UP000037035"/>
    </source>
</evidence>
<dbReference type="AlphaFoldDB" id="A0A0L6V8K7"/>
<name>A0A0L6V8K7_9BASI</name>